<dbReference type="Gene3D" id="3.20.80.10">
    <property type="entry name" value="Regulatory factor, effector binding domain"/>
    <property type="match status" value="1"/>
</dbReference>
<dbReference type="InterPro" id="IPR006917">
    <property type="entry name" value="SOUL_heme-bd"/>
</dbReference>
<dbReference type="InterPro" id="IPR011256">
    <property type="entry name" value="Reg_factor_effector_dom_sf"/>
</dbReference>
<proteinExistence type="inferred from homology"/>
<evidence type="ECO:0000313" key="4">
    <source>
        <dbReference type="Proteomes" id="UP001604277"/>
    </source>
</evidence>
<dbReference type="Proteomes" id="UP001604277">
    <property type="component" value="Unassembled WGS sequence"/>
</dbReference>
<reference evidence="4" key="1">
    <citation type="submission" date="2024-07" db="EMBL/GenBank/DDBJ databases">
        <title>Two chromosome-level genome assemblies of Korean endemic species Abeliophyllum distichum and Forsythia ovata (Oleaceae).</title>
        <authorList>
            <person name="Jang H."/>
        </authorList>
    </citation>
    <scope>NUCLEOTIDE SEQUENCE [LARGE SCALE GENOMIC DNA]</scope>
</reference>
<dbReference type="EMBL" id="JBFOLJ010000001">
    <property type="protein sequence ID" value="KAL2559830.1"/>
    <property type="molecule type" value="Genomic_DNA"/>
</dbReference>
<accession>A0ABD1XCX8</accession>
<feature type="signal peptide" evidence="2">
    <location>
        <begin position="1"/>
        <end position="25"/>
    </location>
</feature>
<gene>
    <name evidence="3" type="ORF">Fot_04569</name>
</gene>
<protein>
    <submittedName>
        <fullName evidence="3">SOUL heme-binding family protein</fullName>
    </submittedName>
</protein>
<keyword evidence="2" id="KW-0732">Signal</keyword>
<dbReference type="AlphaFoldDB" id="A0ABD1XCX8"/>
<evidence type="ECO:0000256" key="2">
    <source>
        <dbReference type="SAM" id="SignalP"/>
    </source>
</evidence>
<sequence length="212" mass="24303">MESKKWQRLCLVVAHCIGLLAFSHAIESPQYKIMHSWPDIEVRMYKESSWISAPVRGGDTSFENSTKSGFHRLYQYIHGANLNSTKIMMTAPVLTNINQTENGSDYYVKFYVPEKYEAAPPLPSSALNLQVEKWRTNCIAVRKFSGFAKDENVRTEIEAFLTSLRNLWTGKTTVFEDKYSFTIAQYNASFHLSGRLNEVWMNVSGLEIEGCY</sequence>
<dbReference type="SUPFAM" id="SSF55136">
    <property type="entry name" value="Probable bacterial effector-binding domain"/>
    <property type="match status" value="1"/>
</dbReference>
<dbReference type="PANTHER" id="PTHR11220:SF36">
    <property type="entry name" value="SOUL HEME-BINDING PROTEIN"/>
    <property type="match status" value="1"/>
</dbReference>
<comment type="similarity">
    <text evidence="1">Belongs to the HEBP family.</text>
</comment>
<organism evidence="3 4">
    <name type="scientific">Forsythia ovata</name>
    <dbReference type="NCBI Taxonomy" id="205694"/>
    <lineage>
        <taxon>Eukaryota</taxon>
        <taxon>Viridiplantae</taxon>
        <taxon>Streptophyta</taxon>
        <taxon>Embryophyta</taxon>
        <taxon>Tracheophyta</taxon>
        <taxon>Spermatophyta</taxon>
        <taxon>Magnoliopsida</taxon>
        <taxon>eudicotyledons</taxon>
        <taxon>Gunneridae</taxon>
        <taxon>Pentapetalae</taxon>
        <taxon>asterids</taxon>
        <taxon>lamiids</taxon>
        <taxon>Lamiales</taxon>
        <taxon>Oleaceae</taxon>
        <taxon>Forsythieae</taxon>
        <taxon>Forsythia</taxon>
    </lineage>
</organism>
<dbReference type="Pfam" id="PF04832">
    <property type="entry name" value="SOUL"/>
    <property type="match status" value="1"/>
</dbReference>
<keyword evidence="4" id="KW-1185">Reference proteome</keyword>
<evidence type="ECO:0000256" key="1">
    <source>
        <dbReference type="ARBA" id="ARBA00009817"/>
    </source>
</evidence>
<comment type="caution">
    <text evidence="3">The sequence shown here is derived from an EMBL/GenBank/DDBJ whole genome shotgun (WGS) entry which is preliminary data.</text>
</comment>
<dbReference type="FunFam" id="3.20.80.10:FF:000002">
    <property type="entry name" value="Heme-binding protein 2"/>
    <property type="match status" value="1"/>
</dbReference>
<evidence type="ECO:0000313" key="3">
    <source>
        <dbReference type="EMBL" id="KAL2559830.1"/>
    </source>
</evidence>
<dbReference type="PANTHER" id="PTHR11220">
    <property type="entry name" value="HEME-BINDING PROTEIN-RELATED"/>
    <property type="match status" value="1"/>
</dbReference>
<feature type="chain" id="PRO_5044873410" evidence="2">
    <location>
        <begin position="26"/>
        <end position="212"/>
    </location>
</feature>
<name>A0ABD1XCX8_9LAMI</name>